<organism evidence="6 7">
    <name type="scientific">Falsiroseomonas oleicola</name>
    <dbReference type="NCBI Taxonomy" id="2801474"/>
    <lineage>
        <taxon>Bacteria</taxon>
        <taxon>Pseudomonadati</taxon>
        <taxon>Pseudomonadota</taxon>
        <taxon>Alphaproteobacteria</taxon>
        <taxon>Acetobacterales</taxon>
        <taxon>Roseomonadaceae</taxon>
        <taxon>Falsiroseomonas</taxon>
    </lineage>
</organism>
<feature type="domain" description="Aconitase/3-isopropylmalate dehydratase large subunit alpha/beta/alpha" evidence="5">
    <location>
        <begin position="7"/>
        <end position="455"/>
    </location>
</feature>
<dbReference type="NCBIfam" id="NF004016">
    <property type="entry name" value="PRK05478.1"/>
    <property type="match status" value="1"/>
</dbReference>
<dbReference type="RefSeq" id="WP_216876361.1">
    <property type="nucleotide sequence ID" value="NZ_JAERQM010000004.1"/>
</dbReference>
<keyword evidence="7" id="KW-1185">Reference proteome</keyword>
<evidence type="ECO:0000256" key="2">
    <source>
        <dbReference type="ARBA" id="ARBA00011271"/>
    </source>
</evidence>
<gene>
    <name evidence="6" type="ORF">JJQ90_13795</name>
</gene>
<dbReference type="InterPro" id="IPR001030">
    <property type="entry name" value="Acoase/IPM_deHydtase_lsu_aba"/>
</dbReference>
<evidence type="ECO:0000313" key="7">
    <source>
        <dbReference type="Proteomes" id="UP000689967"/>
    </source>
</evidence>
<protein>
    <submittedName>
        <fullName evidence="6">3-isopropylmalate dehydratase large subunit</fullName>
    </submittedName>
</protein>
<keyword evidence="3" id="KW-0411">Iron-sulfur</keyword>
<keyword evidence="3" id="KW-0004">4Fe-4S</keyword>
<dbReference type="InterPro" id="IPR018136">
    <property type="entry name" value="Aconitase_4Fe-4S_BS"/>
</dbReference>
<name>A0ABS6H7W8_9PROT</name>
<evidence type="ECO:0000256" key="4">
    <source>
        <dbReference type="ARBA" id="ARBA00029440"/>
    </source>
</evidence>
<dbReference type="PANTHER" id="PTHR43822">
    <property type="entry name" value="HOMOACONITASE, MITOCHONDRIAL-RELATED"/>
    <property type="match status" value="1"/>
</dbReference>
<comment type="caution">
    <text evidence="6">The sequence shown here is derived from an EMBL/GenBank/DDBJ whole genome shotgun (WGS) entry which is preliminary data.</text>
</comment>
<sequence>MPRTLLDKLWDAHVVDSLAPGVDLMNVDRHYLLEMRAGALNVLESRGLPVRDPHRTIGVVDHVISTAPGRLGGASWTARHLATMRAGCARHGIVLLDEDHPDQGIAHVVGPELGLTHPGMLVVCPDSHTSTHGALGALAWGIGFSEVAHVLGTSTIVQRRPARMRIHFEGTPPPGIVAKDLALAAIAVVGAGGGVGHAIEFTGPAISALGVEGRMTLCNMAVELGAKIGLVAPDDRVIAWMCGRRHAPSGPHWEPAVAAWRGLFSDPGATFERDVVVPVGELAPQITWGTSPEHVLSVTGHVPDPASAPDPGRAKAWAAALDYMGLRPGQALVGLAVDQVFIGSCTNARLSDLREAAAAIDGGKVAPGVTAWVVAGSQAVKRAAETEGLDQRFRAAGFDWREPGCSLCVGANGETVPSGARCVSTSNRNFVGRQGPGARTHLASPALAARAAIAGCITDPRG</sequence>
<keyword evidence="3" id="KW-0479">Metal-binding</keyword>
<dbReference type="PROSITE" id="PS00450">
    <property type="entry name" value="ACONITASE_1"/>
    <property type="match status" value="1"/>
</dbReference>
<dbReference type="PROSITE" id="PS01244">
    <property type="entry name" value="ACONITASE_2"/>
    <property type="match status" value="1"/>
</dbReference>
<dbReference type="Pfam" id="PF00330">
    <property type="entry name" value="Aconitase"/>
    <property type="match status" value="1"/>
</dbReference>
<evidence type="ECO:0000256" key="1">
    <source>
        <dbReference type="ARBA" id="ARBA00001966"/>
    </source>
</evidence>
<accession>A0ABS6H7W8</accession>
<comment type="pathway">
    <text evidence="4">Amino-acid biosynthesis.</text>
</comment>
<evidence type="ECO:0000313" key="6">
    <source>
        <dbReference type="EMBL" id="MBU8544789.1"/>
    </source>
</evidence>
<keyword evidence="3" id="KW-0408">Iron</keyword>
<evidence type="ECO:0000256" key="3">
    <source>
        <dbReference type="ARBA" id="ARBA00022485"/>
    </source>
</evidence>
<comment type="cofactor">
    <cofactor evidence="1">
        <name>[4Fe-4S] cluster</name>
        <dbReference type="ChEBI" id="CHEBI:49883"/>
    </cofactor>
</comment>
<proteinExistence type="predicted"/>
<dbReference type="Proteomes" id="UP000689967">
    <property type="component" value="Unassembled WGS sequence"/>
</dbReference>
<dbReference type="EMBL" id="JAERQM010000004">
    <property type="protein sequence ID" value="MBU8544789.1"/>
    <property type="molecule type" value="Genomic_DNA"/>
</dbReference>
<reference evidence="6 7" key="1">
    <citation type="submission" date="2021-01" db="EMBL/GenBank/DDBJ databases">
        <title>Roseomonas sp. nov, a bacterium isolated from an oil production mixture in Yumen Oilfield.</title>
        <authorList>
            <person name="Wu D."/>
        </authorList>
    </citation>
    <scope>NUCLEOTIDE SEQUENCE [LARGE SCALE GENOMIC DNA]</scope>
    <source>
        <strain evidence="6 7">ROY-5-3</strain>
    </source>
</reference>
<dbReference type="PANTHER" id="PTHR43822:SF9">
    <property type="entry name" value="3-ISOPROPYLMALATE DEHYDRATASE"/>
    <property type="match status" value="1"/>
</dbReference>
<evidence type="ECO:0000259" key="5">
    <source>
        <dbReference type="Pfam" id="PF00330"/>
    </source>
</evidence>
<dbReference type="InterPro" id="IPR050067">
    <property type="entry name" value="IPM_dehydratase_rel_enz"/>
</dbReference>
<comment type="subunit">
    <text evidence="2">Heterodimer of LeuC and LeuD.</text>
</comment>
<dbReference type="NCBIfam" id="NF009116">
    <property type="entry name" value="PRK12466.1"/>
    <property type="match status" value="1"/>
</dbReference>